<dbReference type="Gene3D" id="1.20.140.40">
    <property type="entry name" value="Invertase/pectin methylesterase inhibitor family protein"/>
    <property type="match status" value="2"/>
</dbReference>
<dbReference type="eggNOG" id="ENOG502QPI3">
    <property type="taxonomic scope" value="Eukaryota"/>
</dbReference>
<evidence type="ECO:0000259" key="8">
    <source>
        <dbReference type="SMART" id="SM00856"/>
    </source>
</evidence>
<evidence type="ECO:0000256" key="2">
    <source>
        <dbReference type="ARBA" id="ARBA00007786"/>
    </source>
</evidence>
<feature type="domain" description="Pectinesterase inhibitor" evidence="8">
    <location>
        <begin position="42"/>
        <end position="215"/>
    </location>
</feature>
<dbReference type="Proteomes" id="UP000008021">
    <property type="component" value="Chromosome 10"/>
</dbReference>
<dbReference type="PANTHER" id="PTHR31080:SF64">
    <property type="entry name" value="PLANT INVERTASE_PECTIN METHYLESTERASE INHIBITOR SUPERFAMILY PROTEIN"/>
    <property type="match status" value="1"/>
</dbReference>
<feature type="chain" id="PRO_5002358408" description="pectinesterase" evidence="7">
    <location>
        <begin position="30"/>
        <end position="484"/>
    </location>
</feature>
<dbReference type="HOGENOM" id="CLU_666264_0_0_1"/>
<dbReference type="CDD" id="cd15798">
    <property type="entry name" value="PMEI-like_3"/>
    <property type="match status" value="2"/>
</dbReference>
<evidence type="ECO:0000256" key="4">
    <source>
        <dbReference type="ARBA" id="ARBA00022729"/>
    </source>
</evidence>
<reference evidence="9" key="1">
    <citation type="submission" date="2015-04" db="UniProtKB">
        <authorList>
            <consortium name="EnsemblPlants"/>
        </authorList>
    </citation>
    <scope>IDENTIFICATION</scope>
</reference>
<keyword evidence="6" id="KW-0325">Glycoprotein</keyword>
<dbReference type="NCBIfam" id="TIGR01614">
    <property type="entry name" value="PME_inhib"/>
    <property type="match status" value="2"/>
</dbReference>
<comment type="similarity">
    <text evidence="2">In the C-terminal section; belongs to the pectinesterase family.</text>
</comment>
<evidence type="ECO:0000256" key="5">
    <source>
        <dbReference type="ARBA" id="ARBA00023157"/>
    </source>
</evidence>
<dbReference type="PANTHER" id="PTHR31080">
    <property type="entry name" value="PECTINESTERASE INHIBITOR-LIKE"/>
    <property type="match status" value="1"/>
</dbReference>
<evidence type="ECO:0000256" key="3">
    <source>
        <dbReference type="ARBA" id="ARBA00013229"/>
    </source>
</evidence>
<dbReference type="GO" id="GO:0004857">
    <property type="term" value="F:enzyme inhibitor activity"/>
    <property type="evidence" value="ECO:0007669"/>
    <property type="project" value="InterPro"/>
</dbReference>
<evidence type="ECO:0000256" key="6">
    <source>
        <dbReference type="ARBA" id="ARBA00023180"/>
    </source>
</evidence>
<evidence type="ECO:0000256" key="1">
    <source>
        <dbReference type="ARBA" id="ARBA00006027"/>
    </source>
</evidence>
<dbReference type="InterPro" id="IPR051955">
    <property type="entry name" value="PME_Inhibitor"/>
</dbReference>
<feature type="signal peptide" evidence="7">
    <location>
        <begin position="1"/>
        <end position="29"/>
    </location>
</feature>
<sequence>MPSSRAGPRHVVLVMLFFAAAVAARGADAASPVTTRPCGAAAAASFLCSRCATTVYPAVCYDSLLPYAGAFQDSRVRLARAAADVAAARLRDFSASLDELVHGSGDVGAVTTPPRVAAAVRDCVGTVSSAAGLARRSSAALGRLDAGAAAGGGGSRLARWEVSNAKTWLSAAMANLATCADGFADADSWSAAGIEEVVAGEAANVSKYTSNALALVNGIPFSAGKGASAAAAVALSVNGAGEEAVGSGSGASSLPTGGVVKIRRGASKQTPLMAPLPPRAISLVFLFLFFTAASATRRLDDAGGQPTAASSATAFLRSRCATTRYPDVCYDSLLPYASTFQTSHVKLAVAAANVAAAKLRAFSARINDLLAQGGAARVDAALKDCKSTISDAGDLARQSSAELGQLDAGAAAAGVSSRQARWHVSNVQTWLSAAITDEGTCTDGFEEAGEAAAGSPAGKEVAAGVARVKQHTSIALALVNGIPL</sequence>
<evidence type="ECO:0000313" key="10">
    <source>
        <dbReference type="Proteomes" id="UP000008021"/>
    </source>
</evidence>
<comment type="similarity">
    <text evidence="1">In the N-terminal section; belongs to the PMEI family.</text>
</comment>
<dbReference type="EnsemblPlants" id="OMERI10G03560.1">
    <property type="protein sequence ID" value="OMERI10G03560.1"/>
    <property type="gene ID" value="OMERI10G03560"/>
</dbReference>
<dbReference type="SMART" id="SM00856">
    <property type="entry name" value="PMEI"/>
    <property type="match status" value="2"/>
</dbReference>
<dbReference type="AlphaFoldDB" id="A0A0E0EWD1"/>
<evidence type="ECO:0000256" key="7">
    <source>
        <dbReference type="SAM" id="SignalP"/>
    </source>
</evidence>
<dbReference type="GO" id="GO:0030599">
    <property type="term" value="F:pectinesterase activity"/>
    <property type="evidence" value="ECO:0007669"/>
    <property type="project" value="UniProtKB-EC"/>
</dbReference>
<dbReference type="InterPro" id="IPR035513">
    <property type="entry name" value="Invertase/methylesterase_inhib"/>
</dbReference>
<dbReference type="FunFam" id="1.20.140.40:FF:000010">
    <property type="entry name" value="Pectinesterase"/>
    <property type="match status" value="1"/>
</dbReference>
<evidence type="ECO:0000313" key="9">
    <source>
        <dbReference type="EnsemblPlants" id="OMERI10G03560.1"/>
    </source>
</evidence>
<keyword evidence="4 7" id="KW-0732">Signal</keyword>
<dbReference type="Pfam" id="PF04043">
    <property type="entry name" value="PMEI"/>
    <property type="match status" value="2"/>
</dbReference>
<keyword evidence="10" id="KW-1185">Reference proteome</keyword>
<reference evidence="9" key="2">
    <citation type="submission" date="2018-05" db="EMBL/GenBank/DDBJ databases">
        <title>OmerRS3 (Oryza meridionalis Reference Sequence Version 3).</title>
        <authorList>
            <person name="Zhang J."/>
            <person name="Kudrna D."/>
            <person name="Lee S."/>
            <person name="Talag J."/>
            <person name="Welchert J."/>
            <person name="Wing R.A."/>
        </authorList>
    </citation>
    <scope>NUCLEOTIDE SEQUENCE [LARGE SCALE GENOMIC DNA]</scope>
    <source>
        <strain evidence="9">cv. OR44</strain>
    </source>
</reference>
<organism evidence="9">
    <name type="scientific">Oryza meridionalis</name>
    <dbReference type="NCBI Taxonomy" id="40149"/>
    <lineage>
        <taxon>Eukaryota</taxon>
        <taxon>Viridiplantae</taxon>
        <taxon>Streptophyta</taxon>
        <taxon>Embryophyta</taxon>
        <taxon>Tracheophyta</taxon>
        <taxon>Spermatophyta</taxon>
        <taxon>Magnoliopsida</taxon>
        <taxon>Liliopsida</taxon>
        <taxon>Poales</taxon>
        <taxon>Poaceae</taxon>
        <taxon>BOP clade</taxon>
        <taxon>Oryzoideae</taxon>
        <taxon>Oryzeae</taxon>
        <taxon>Oryzinae</taxon>
        <taxon>Oryza</taxon>
    </lineage>
</organism>
<accession>A0A0E0EWD1</accession>
<feature type="domain" description="Pectinesterase inhibitor" evidence="8">
    <location>
        <begin position="311"/>
        <end position="478"/>
    </location>
</feature>
<dbReference type="InterPro" id="IPR006501">
    <property type="entry name" value="Pectinesterase_inhib_dom"/>
</dbReference>
<dbReference type="EC" id="3.1.1.11" evidence="3"/>
<keyword evidence="5" id="KW-1015">Disulfide bond</keyword>
<dbReference type="STRING" id="40149.A0A0E0EWD1"/>
<name>A0A0E0EWD1_9ORYZ</name>
<dbReference type="SUPFAM" id="SSF101148">
    <property type="entry name" value="Plant invertase/pectin methylesterase inhibitor"/>
    <property type="match status" value="2"/>
</dbReference>
<protein>
    <recommendedName>
        <fullName evidence="3">pectinesterase</fullName>
        <ecNumber evidence="3">3.1.1.11</ecNumber>
    </recommendedName>
</protein>
<dbReference type="Gramene" id="OMERI10G03560.1">
    <property type="protein sequence ID" value="OMERI10G03560.1"/>
    <property type="gene ID" value="OMERI10G03560"/>
</dbReference>
<proteinExistence type="inferred from homology"/>